<comment type="caution">
    <text evidence="2">The sequence shown here is derived from an EMBL/GenBank/DDBJ whole genome shotgun (WGS) entry which is preliminary data.</text>
</comment>
<dbReference type="AlphaFoldDB" id="A0AAW9JUT0"/>
<keyword evidence="1" id="KW-1133">Transmembrane helix</keyword>
<dbReference type="EMBL" id="JAVBVO010000024">
    <property type="protein sequence ID" value="MDZ5760610.1"/>
    <property type="molecule type" value="Genomic_DNA"/>
</dbReference>
<evidence type="ECO:0000313" key="2">
    <source>
        <dbReference type="EMBL" id="MDZ5760610.1"/>
    </source>
</evidence>
<proteinExistence type="predicted"/>
<keyword evidence="1" id="KW-0472">Membrane</keyword>
<dbReference type="RefSeq" id="WP_322809780.1">
    <property type="nucleotide sequence ID" value="NZ_JAVBVO010000024.1"/>
</dbReference>
<keyword evidence="1" id="KW-0812">Transmembrane</keyword>
<accession>A0AAW9JUT0</accession>
<sequence length="121" mass="12876">METTNLKLKVIKNKLTATSKFKKISGAATMILSGVLLTPAMTTYANLETSIPTVEDPAMNLAKVFGRTAFFILLIVAGGAQYLGREFSQKGKMFVLAGLVGTGIIWNAGAIRDFAINTFGG</sequence>
<evidence type="ECO:0000313" key="3">
    <source>
        <dbReference type="Proteomes" id="UP001290462"/>
    </source>
</evidence>
<name>A0AAW9JUT0_CARML</name>
<feature type="transmembrane region" description="Helical" evidence="1">
    <location>
        <begin position="64"/>
        <end position="84"/>
    </location>
</feature>
<feature type="transmembrane region" description="Helical" evidence="1">
    <location>
        <begin position="21"/>
        <end position="44"/>
    </location>
</feature>
<evidence type="ECO:0000256" key="1">
    <source>
        <dbReference type="SAM" id="Phobius"/>
    </source>
</evidence>
<evidence type="ECO:0008006" key="4">
    <source>
        <dbReference type="Google" id="ProtNLM"/>
    </source>
</evidence>
<organism evidence="2 3">
    <name type="scientific">Carnobacterium maltaromaticum</name>
    <name type="common">Carnobacterium piscicola</name>
    <dbReference type="NCBI Taxonomy" id="2751"/>
    <lineage>
        <taxon>Bacteria</taxon>
        <taxon>Bacillati</taxon>
        <taxon>Bacillota</taxon>
        <taxon>Bacilli</taxon>
        <taxon>Lactobacillales</taxon>
        <taxon>Carnobacteriaceae</taxon>
        <taxon>Carnobacterium</taxon>
    </lineage>
</organism>
<protein>
    <recommendedName>
        <fullName evidence="4">Conjugal transfer protein TrbC</fullName>
    </recommendedName>
</protein>
<feature type="transmembrane region" description="Helical" evidence="1">
    <location>
        <begin position="93"/>
        <end position="111"/>
    </location>
</feature>
<reference evidence="2" key="1">
    <citation type="submission" date="2023-08" db="EMBL/GenBank/DDBJ databases">
        <title>Genomic characterization of piscicolin 126 produced by Carnobacterium maltaromaticum CM22 strain isolated from salmon (Salmo salar).</title>
        <authorList>
            <person name="Gonzalez-Gragera E."/>
            <person name="Garcia-Lopez J.D."/>
            <person name="Teso-Perez C."/>
            <person name="Gimenez-Hernandez I."/>
            <person name="Peralta-Sanchez J.M."/>
            <person name="Valdivia E."/>
            <person name="Montalban-Lopez M."/>
            <person name="Martin-Platero A.M."/>
            <person name="Banos A."/>
            <person name="Martinez-Bueno M."/>
        </authorList>
    </citation>
    <scope>NUCLEOTIDE SEQUENCE</scope>
    <source>
        <strain evidence="2">CM22</strain>
    </source>
</reference>
<dbReference type="Proteomes" id="UP001290462">
    <property type="component" value="Unassembled WGS sequence"/>
</dbReference>
<gene>
    <name evidence="2" type="ORF">RAK27_18375</name>
</gene>